<keyword evidence="3" id="KW-0342">GTP-binding</keyword>
<dbReference type="GO" id="GO:0003924">
    <property type="term" value="F:GTPase activity"/>
    <property type="evidence" value="ECO:0007669"/>
    <property type="project" value="InterPro"/>
</dbReference>
<dbReference type="RefSeq" id="XP_022335971.1">
    <property type="nucleotide sequence ID" value="XM_022480263.1"/>
</dbReference>
<dbReference type="OrthoDB" id="7788754at2759"/>
<sequence length="465" mass="53224">MAMSEKADDDKGKPLKIIDLEIEGEDDNVRHQLKLNKSNLEKVMLHSEVKDRPVVIVSVAGACRTGKSFLLGFFLKYLETEEDEWLTENDTIKGFEWRSGCDLVTTGIYIWSKPYIRVNKSGQKVAVLLMDTQGIFDNQSTIKECAGIFSLSNLLSSVQIYNLSRQIRENDLQYLELFTEYGRLTAEMSENYKPNQSRLIFLVRDWPYPKNHQFGETGGKSYIRSVLQVNRRQGEELKNLRKNICSSFPNTDGFLLPYPGMAVDTNSDFKGRVNEMDKKFLEYAKRFVSYVLSEEKLVTKTIDCLEIKGKDWVQFVSVVVDSFEKGPLSPKSALDGTVEFWKQCVIDTAFDLYEKEMEKFCWIYHGKKLPVKQFEERHDMIRKKAIQQLNDLPKFRDITDAQVRSLFSQLESRSKAKHDSLLLDIERKNEELAAEFRKKALAFAGTAAATAAATAATVAAALIRK</sequence>
<dbReference type="PROSITE" id="PS51715">
    <property type="entry name" value="G_GB1_RHD3"/>
    <property type="match status" value="1"/>
</dbReference>
<keyword evidence="5" id="KW-1133">Transmembrane helix</keyword>
<dbReference type="PANTHER" id="PTHR10751">
    <property type="entry name" value="GUANYLATE BINDING PROTEIN"/>
    <property type="match status" value="1"/>
</dbReference>
<dbReference type="GO" id="GO:0005525">
    <property type="term" value="F:GTP binding"/>
    <property type="evidence" value="ECO:0007669"/>
    <property type="project" value="UniProtKB-KW"/>
</dbReference>
<keyword evidence="1" id="KW-0547">Nucleotide-binding</keyword>
<evidence type="ECO:0000313" key="7">
    <source>
        <dbReference type="Proteomes" id="UP000694844"/>
    </source>
</evidence>
<feature type="transmembrane region" description="Helical" evidence="5">
    <location>
        <begin position="440"/>
        <end position="463"/>
    </location>
</feature>
<keyword evidence="7" id="KW-1185">Reference proteome</keyword>
<evidence type="ECO:0000256" key="2">
    <source>
        <dbReference type="ARBA" id="ARBA00022801"/>
    </source>
</evidence>
<keyword evidence="2" id="KW-0378">Hydrolase</keyword>
<dbReference type="Gene3D" id="3.40.50.300">
    <property type="entry name" value="P-loop containing nucleotide triphosphate hydrolases"/>
    <property type="match status" value="1"/>
</dbReference>
<dbReference type="AlphaFoldDB" id="A0A8B8E910"/>
<dbReference type="GeneID" id="111132455"/>
<dbReference type="InterPro" id="IPR030386">
    <property type="entry name" value="G_GB1_RHD3_dom"/>
</dbReference>
<organism evidence="7 8">
    <name type="scientific">Crassostrea virginica</name>
    <name type="common">Eastern oyster</name>
    <dbReference type="NCBI Taxonomy" id="6565"/>
    <lineage>
        <taxon>Eukaryota</taxon>
        <taxon>Metazoa</taxon>
        <taxon>Spiralia</taxon>
        <taxon>Lophotrochozoa</taxon>
        <taxon>Mollusca</taxon>
        <taxon>Bivalvia</taxon>
        <taxon>Autobranchia</taxon>
        <taxon>Pteriomorphia</taxon>
        <taxon>Ostreida</taxon>
        <taxon>Ostreoidea</taxon>
        <taxon>Ostreidae</taxon>
        <taxon>Crassostrea</taxon>
    </lineage>
</organism>
<evidence type="ECO:0000256" key="5">
    <source>
        <dbReference type="SAM" id="Phobius"/>
    </source>
</evidence>
<evidence type="ECO:0000313" key="8">
    <source>
        <dbReference type="RefSeq" id="XP_022335971.1"/>
    </source>
</evidence>
<evidence type="ECO:0000256" key="4">
    <source>
        <dbReference type="PROSITE-ProRule" id="PRU01052"/>
    </source>
</evidence>
<dbReference type="InterPro" id="IPR036543">
    <property type="entry name" value="Guanylate-bd_C_sf"/>
</dbReference>
<name>A0A8B8E910_CRAVI</name>
<evidence type="ECO:0000256" key="1">
    <source>
        <dbReference type="ARBA" id="ARBA00022741"/>
    </source>
</evidence>
<feature type="domain" description="GB1/RHD3-type G" evidence="6">
    <location>
        <begin position="51"/>
        <end position="296"/>
    </location>
</feature>
<accession>A0A8B8E910</accession>
<dbReference type="KEGG" id="cvn:111132455"/>
<dbReference type="Gene3D" id="1.20.58.420">
    <property type="entry name" value="AHSP"/>
    <property type="match status" value="1"/>
</dbReference>
<gene>
    <name evidence="8" type="primary">LOC111132455</name>
</gene>
<dbReference type="Proteomes" id="UP000694844">
    <property type="component" value="Chromosome 5"/>
</dbReference>
<comment type="similarity">
    <text evidence="4">Belongs to the TRAFAC class dynamin-like GTPase superfamily. GB1/RHD3 GTPase family.</text>
</comment>
<reference evidence="8" key="1">
    <citation type="submission" date="2025-08" db="UniProtKB">
        <authorList>
            <consortium name="RefSeq"/>
        </authorList>
    </citation>
    <scope>IDENTIFICATION</scope>
    <source>
        <tissue evidence="8">Whole sample</tissue>
    </source>
</reference>
<dbReference type="CDD" id="cd01851">
    <property type="entry name" value="GBP"/>
    <property type="match status" value="1"/>
</dbReference>
<keyword evidence="5" id="KW-0812">Transmembrane</keyword>
<evidence type="ECO:0000256" key="3">
    <source>
        <dbReference type="ARBA" id="ARBA00023134"/>
    </source>
</evidence>
<dbReference type="SUPFAM" id="SSF52540">
    <property type="entry name" value="P-loop containing nucleoside triphosphate hydrolases"/>
    <property type="match status" value="1"/>
</dbReference>
<evidence type="ECO:0000259" key="6">
    <source>
        <dbReference type="PROSITE" id="PS51715"/>
    </source>
</evidence>
<dbReference type="SUPFAM" id="SSF48340">
    <property type="entry name" value="Interferon-induced guanylate-binding protein 1 (GBP1), C-terminal domain"/>
    <property type="match status" value="1"/>
</dbReference>
<protein>
    <submittedName>
        <fullName evidence="8">Atlastin-2-like isoform X1</fullName>
    </submittedName>
</protein>
<proteinExistence type="inferred from homology"/>
<dbReference type="Pfam" id="PF02263">
    <property type="entry name" value="GBP"/>
    <property type="match status" value="1"/>
</dbReference>
<keyword evidence="5" id="KW-0472">Membrane</keyword>
<dbReference type="InterPro" id="IPR015894">
    <property type="entry name" value="Guanylate-bd_N"/>
</dbReference>
<dbReference type="InterPro" id="IPR027417">
    <property type="entry name" value="P-loop_NTPase"/>
</dbReference>